<dbReference type="Pfam" id="PF07690">
    <property type="entry name" value="MFS_1"/>
    <property type="match status" value="1"/>
</dbReference>
<feature type="transmembrane region" description="Helical" evidence="6">
    <location>
        <begin position="87"/>
        <end position="109"/>
    </location>
</feature>
<feature type="transmembrane region" description="Helical" evidence="6">
    <location>
        <begin position="176"/>
        <end position="200"/>
    </location>
</feature>
<accession>A0A517DPG1</accession>
<dbReference type="AlphaFoldDB" id="A0A517DPG1"/>
<feature type="transmembrane region" description="Helical" evidence="6">
    <location>
        <begin position="149"/>
        <end position="170"/>
    </location>
</feature>
<feature type="transmembrane region" description="Helical" evidence="6">
    <location>
        <begin position="52"/>
        <end position="75"/>
    </location>
</feature>
<feature type="transmembrane region" description="Helical" evidence="6">
    <location>
        <begin position="388"/>
        <end position="407"/>
    </location>
</feature>
<dbReference type="InterPro" id="IPR050327">
    <property type="entry name" value="Proton-linked_MCT"/>
</dbReference>
<protein>
    <submittedName>
        <fullName evidence="8">Oxalate:formate antiporter</fullName>
    </submittedName>
</protein>
<reference evidence="8 9" key="1">
    <citation type="submission" date="2019-02" db="EMBL/GenBank/DDBJ databases">
        <title>Closed genome of Sporomusa termitida DSM 4440.</title>
        <authorList>
            <person name="Poehlein A."/>
            <person name="Daniel R."/>
        </authorList>
    </citation>
    <scope>NUCLEOTIDE SEQUENCE [LARGE SCALE GENOMIC DNA]</scope>
    <source>
        <strain evidence="8 9">DSM 4440</strain>
    </source>
</reference>
<dbReference type="KEGG" id="sted:SPTER_05170"/>
<dbReference type="Gene3D" id="1.20.1250.20">
    <property type="entry name" value="MFS general substrate transporter like domains"/>
    <property type="match status" value="2"/>
</dbReference>
<feature type="transmembrane region" description="Helical" evidence="6">
    <location>
        <begin position="21"/>
        <end position="40"/>
    </location>
</feature>
<evidence type="ECO:0000313" key="8">
    <source>
        <dbReference type="EMBL" id="QDR79244.1"/>
    </source>
</evidence>
<dbReference type="PANTHER" id="PTHR11360:SF284">
    <property type="entry name" value="EG:103B4.3 PROTEIN-RELATED"/>
    <property type="match status" value="1"/>
</dbReference>
<organism evidence="8 9">
    <name type="scientific">Sporomusa termitida</name>
    <dbReference type="NCBI Taxonomy" id="2377"/>
    <lineage>
        <taxon>Bacteria</taxon>
        <taxon>Bacillati</taxon>
        <taxon>Bacillota</taxon>
        <taxon>Negativicutes</taxon>
        <taxon>Selenomonadales</taxon>
        <taxon>Sporomusaceae</taxon>
        <taxon>Sporomusa</taxon>
    </lineage>
</organism>
<comment type="subcellular location">
    <subcellularLocation>
        <location evidence="1">Cell membrane</location>
        <topology evidence="1">Multi-pass membrane protein</topology>
    </subcellularLocation>
</comment>
<dbReference type="GO" id="GO:0022857">
    <property type="term" value="F:transmembrane transporter activity"/>
    <property type="evidence" value="ECO:0007669"/>
    <property type="project" value="InterPro"/>
</dbReference>
<keyword evidence="4 6" id="KW-1133">Transmembrane helix</keyword>
<keyword evidence="2" id="KW-0813">Transport</keyword>
<dbReference type="CDD" id="cd17355">
    <property type="entry name" value="MFS_YcxA_like"/>
    <property type="match status" value="1"/>
</dbReference>
<evidence type="ECO:0000256" key="5">
    <source>
        <dbReference type="ARBA" id="ARBA00023136"/>
    </source>
</evidence>
<evidence type="ECO:0000256" key="6">
    <source>
        <dbReference type="SAM" id="Phobius"/>
    </source>
</evidence>
<evidence type="ECO:0000313" key="9">
    <source>
        <dbReference type="Proteomes" id="UP000320776"/>
    </source>
</evidence>
<feature type="transmembrane region" description="Helical" evidence="6">
    <location>
        <begin position="264"/>
        <end position="285"/>
    </location>
</feature>
<keyword evidence="9" id="KW-1185">Reference proteome</keyword>
<dbReference type="InterPro" id="IPR036259">
    <property type="entry name" value="MFS_trans_sf"/>
</dbReference>
<dbReference type="InterPro" id="IPR020846">
    <property type="entry name" value="MFS_dom"/>
</dbReference>
<feature type="transmembrane region" description="Helical" evidence="6">
    <location>
        <begin position="297"/>
        <end position="316"/>
    </location>
</feature>
<dbReference type="PANTHER" id="PTHR11360">
    <property type="entry name" value="MONOCARBOXYLATE TRANSPORTER"/>
    <property type="match status" value="1"/>
</dbReference>
<evidence type="ECO:0000256" key="2">
    <source>
        <dbReference type="ARBA" id="ARBA00022448"/>
    </source>
</evidence>
<evidence type="ECO:0000256" key="4">
    <source>
        <dbReference type="ARBA" id="ARBA00022989"/>
    </source>
</evidence>
<sequence>MNPNRGLKGAIILTTSKQVQSAWLLMLSAAAILMITMGARQSVGLFVHPLDAATGLGIVSISFALAIGQFMWGLAQPIFGAIADKKGSYHVLVFGTLLLAAGLALTPLVQSEWSLILTMGILSAAGAGAGSFSVLIGATSGQLPVEKRAFAGGFINAGGSLGQFVFAPLLQVIISMFGWVAAILTMAATTLLTIPLASVLCRGSSAAVQAAAAQAPAVGLYQQVCQAMRNPSYLCLHAGFFTCGFHVAFLVTHLPGEVALCGHAASVSAASLALIGLFNIAGSLLAGALGTRYRMKYILAVMYASRAVMIVMYLLAPKTPLTFYIFAAGLGFTWLATVPPTAGLVGKLFGTRYLATLFGLTLLTHQMGGFLGAWLGGLAMAQDGNYQWMWYADMLLAVLAAVVNLPIKEAKMAAKLATA</sequence>
<evidence type="ECO:0000256" key="3">
    <source>
        <dbReference type="ARBA" id="ARBA00022692"/>
    </source>
</evidence>
<keyword evidence="3 6" id="KW-0812">Transmembrane</keyword>
<dbReference type="GO" id="GO:0005886">
    <property type="term" value="C:plasma membrane"/>
    <property type="evidence" value="ECO:0007669"/>
    <property type="project" value="UniProtKB-SubCell"/>
</dbReference>
<proteinExistence type="predicted"/>
<dbReference type="RefSeq" id="WP_211367408.1">
    <property type="nucleotide sequence ID" value="NZ_CP036259.1"/>
</dbReference>
<dbReference type="InterPro" id="IPR011701">
    <property type="entry name" value="MFS"/>
</dbReference>
<feature type="transmembrane region" description="Helical" evidence="6">
    <location>
        <begin position="322"/>
        <end position="346"/>
    </location>
</feature>
<dbReference type="EMBL" id="CP036259">
    <property type="protein sequence ID" value="QDR79244.1"/>
    <property type="molecule type" value="Genomic_DNA"/>
</dbReference>
<feature type="transmembrane region" description="Helical" evidence="6">
    <location>
        <begin position="353"/>
        <end position="376"/>
    </location>
</feature>
<feature type="transmembrane region" description="Helical" evidence="6">
    <location>
        <begin position="233"/>
        <end position="252"/>
    </location>
</feature>
<feature type="domain" description="Major facilitator superfamily (MFS) profile" evidence="7">
    <location>
        <begin position="24"/>
        <end position="412"/>
    </location>
</feature>
<evidence type="ECO:0000259" key="7">
    <source>
        <dbReference type="PROSITE" id="PS50850"/>
    </source>
</evidence>
<dbReference type="PROSITE" id="PS50850">
    <property type="entry name" value="MFS"/>
    <property type="match status" value="1"/>
</dbReference>
<feature type="transmembrane region" description="Helical" evidence="6">
    <location>
        <begin position="115"/>
        <end position="137"/>
    </location>
</feature>
<name>A0A517DPG1_9FIRM</name>
<dbReference type="SUPFAM" id="SSF103473">
    <property type="entry name" value="MFS general substrate transporter"/>
    <property type="match status" value="1"/>
</dbReference>
<dbReference type="Proteomes" id="UP000320776">
    <property type="component" value="Chromosome"/>
</dbReference>
<gene>
    <name evidence="8" type="primary">oxlT</name>
    <name evidence="8" type="ORF">SPTER_05170</name>
</gene>
<evidence type="ECO:0000256" key="1">
    <source>
        <dbReference type="ARBA" id="ARBA00004651"/>
    </source>
</evidence>
<keyword evidence="5 6" id="KW-0472">Membrane</keyword>